<keyword evidence="3" id="KW-1185">Reference proteome</keyword>
<dbReference type="AlphaFoldDB" id="A0AAW9RH30"/>
<gene>
    <name evidence="2" type="ORF">V3330_15760</name>
</gene>
<protein>
    <submittedName>
        <fullName evidence="2">DUF481 domain-containing protein</fullName>
    </submittedName>
</protein>
<dbReference type="EMBL" id="JAZHOG010000011">
    <property type="protein sequence ID" value="MEJ8569086.1"/>
    <property type="molecule type" value="Genomic_DNA"/>
</dbReference>
<accession>A0AAW9RH30</accession>
<comment type="caution">
    <text evidence="2">The sequence shown here is derived from an EMBL/GenBank/DDBJ whole genome shotgun (WGS) entry which is preliminary data.</text>
</comment>
<proteinExistence type="predicted"/>
<dbReference type="SUPFAM" id="SSF56935">
    <property type="entry name" value="Porins"/>
    <property type="match status" value="1"/>
</dbReference>
<evidence type="ECO:0000256" key="1">
    <source>
        <dbReference type="SAM" id="SignalP"/>
    </source>
</evidence>
<feature type="signal peptide" evidence="1">
    <location>
        <begin position="1"/>
        <end position="21"/>
    </location>
</feature>
<reference evidence="2 3" key="1">
    <citation type="submission" date="2024-02" db="EMBL/GenBank/DDBJ databases">
        <title>A novel Wenzhouxiangellaceae bacterium, isolated from coastal sediments.</title>
        <authorList>
            <person name="Du Z.-J."/>
            <person name="Ye Y.-Q."/>
            <person name="Zhang X.-Y."/>
        </authorList>
    </citation>
    <scope>NUCLEOTIDE SEQUENCE [LARGE SCALE GENOMIC DNA]</scope>
    <source>
        <strain evidence="2 3">CH-27</strain>
    </source>
</reference>
<feature type="chain" id="PRO_5043891924" evidence="1">
    <location>
        <begin position="22"/>
        <end position="241"/>
    </location>
</feature>
<name>A0AAW9RH30_9GAMM</name>
<keyword evidence="1" id="KW-0732">Signal</keyword>
<dbReference type="InterPro" id="IPR007433">
    <property type="entry name" value="DUF481"/>
</dbReference>
<dbReference type="Pfam" id="PF04338">
    <property type="entry name" value="DUF481"/>
    <property type="match status" value="1"/>
</dbReference>
<organism evidence="2 3">
    <name type="scientific">Elongatibacter sediminis</name>
    <dbReference type="NCBI Taxonomy" id="3119006"/>
    <lineage>
        <taxon>Bacteria</taxon>
        <taxon>Pseudomonadati</taxon>
        <taxon>Pseudomonadota</taxon>
        <taxon>Gammaproteobacteria</taxon>
        <taxon>Chromatiales</taxon>
        <taxon>Wenzhouxiangellaceae</taxon>
        <taxon>Elongatibacter</taxon>
    </lineage>
</organism>
<evidence type="ECO:0000313" key="3">
    <source>
        <dbReference type="Proteomes" id="UP001359886"/>
    </source>
</evidence>
<dbReference type="Proteomes" id="UP001359886">
    <property type="component" value="Unassembled WGS sequence"/>
</dbReference>
<evidence type="ECO:0000313" key="2">
    <source>
        <dbReference type="EMBL" id="MEJ8569086.1"/>
    </source>
</evidence>
<sequence>MNSKLITLAALAATLSSPLAAQEEDAPDYGWSGKGEFGLVSTSGNTDTQSINLALEFIYNSEKWRHRLAASAINAEDDGDTTAKRFDFGAQTDYKLSERSYVFGALRYEKDDFSAYEDQSTLTFGYGRQLLDNDIHQLKIEGGLGYRTAKLQETGESESDAIARGLVDWVWQLTPSTDLTERFLVESGSDNTFIQNDLGLAVSINSRFALKLGFQVRHNTDVEDGVDKTDTLTSANLVYKF</sequence>
<dbReference type="RefSeq" id="WP_354696409.1">
    <property type="nucleotide sequence ID" value="NZ_JAZHOG010000011.1"/>
</dbReference>